<evidence type="ECO:0008006" key="10">
    <source>
        <dbReference type="Google" id="ProtNLM"/>
    </source>
</evidence>
<dbReference type="EMBL" id="CP004393">
    <property type="protein sequence ID" value="AJE48855.1"/>
    <property type="molecule type" value="Genomic_DNA"/>
</dbReference>
<dbReference type="Pfam" id="PF02321">
    <property type="entry name" value="OEP"/>
    <property type="match status" value="2"/>
</dbReference>
<evidence type="ECO:0000256" key="2">
    <source>
        <dbReference type="ARBA" id="ARBA00007613"/>
    </source>
</evidence>
<reference evidence="8 9" key="1">
    <citation type="journal article" date="2014" name="Int. J. Syst. Evol. Microbiol.">
        <title>Celeribacter indicus sp. nov., a polycyclic aromatic hydrocarbon-degrading bacterium from deep-sea sediment and reclassification of Huaishuia halophila as Celeribacter halophilus comb. nov.</title>
        <authorList>
            <person name="Lai Q."/>
            <person name="Cao J."/>
            <person name="Yuan J."/>
            <person name="Li F."/>
            <person name="Shao Z."/>
        </authorList>
    </citation>
    <scope>NUCLEOTIDE SEQUENCE [LARGE SCALE GENOMIC DNA]</scope>
    <source>
        <strain evidence="8">P73</strain>
    </source>
</reference>
<evidence type="ECO:0000256" key="5">
    <source>
        <dbReference type="ARBA" id="ARBA00022692"/>
    </source>
</evidence>
<accession>A0A0B5E624</accession>
<dbReference type="InterPro" id="IPR051906">
    <property type="entry name" value="TolC-like"/>
</dbReference>
<dbReference type="GO" id="GO:1990281">
    <property type="term" value="C:efflux pump complex"/>
    <property type="evidence" value="ECO:0007669"/>
    <property type="project" value="TreeGrafter"/>
</dbReference>
<keyword evidence="3" id="KW-0813">Transport</keyword>
<dbReference type="Gene3D" id="1.20.1600.10">
    <property type="entry name" value="Outer membrane efflux proteins (OEP)"/>
    <property type="match status" value="1"/>
</dbReference>
<keyword evidence="5" id="KW-0812">Transmembrane</keyword>
<protein>
    <recommendedName>
        <fullName evidence="10">Outer membrane efflux protein</fullName>
    </recommendedName>
</protein>
<dbReference type="STRING" id="1208324.P73_4140"/>
<evidence type="ECO:0000256" key="7">
    <source>
        <dbReference type="ARBA" id="ARBA00023237"/>
    </source>
</evidence>
<dbReference type="InterPro" id="IPR003423">
    <property type="entry name" value="OMP_efflux"/>
</dbReference>
<dbReference type="RefSeq" id="WP_082033325.1">
    <property type="nucleotide sequence ID" value="NZ_CP004393.1"/>
</dbReference>
<dbReference type="SUPFAM" id="SSF56954">
    <property type="entry name" value="Outer membrane efflux proteins (OEP)"/>
    <property type="match status" value="1"/>
</dbReference>
<dbReference type="KEGG" id="cid:P73_4140"/>
<dbReference type="HOGENOM" id="CLU_012817_0_3_5"/>
<evidence type="ECO:0000256" key="4">
    <source>
        <dbReference type="ARBA" id="ARBA00022452"/>
    </source>
</evidence>
<keyword evidence="9" id="KW-1185">Reference proteome</keyword>
<evidence type="ECO:0000256" key="1">
    <source>
        <dbReference type="ARBA" id="ARBA00004442"/>
    </source>
</evidence>
<dbReference type="PANTHER" id="PTHR30026">
    <property type="entry name" value="OUTER MEMBRANE PROTEIN TOLC"/>
    <property type="match status" value="1"/>
</dbReference>
<proteinExistence type="inferred from homology"/>
<sequence length="430" mass="46340">MASVAFSSFGTVRTHISTLTVFFTALFGLSVLCSSAAAQMSLQEAVLLSTSQDPGLAALRQEVAVRSVDIQAARDAYFPSISLSGESSTTDSNGAGATLSVEQVLFDWGLTRGRIDEASHARVKAITDLKAAIEDLTFEIAGFFLDVEVMDKKLAFTRQYLEFARRLSSQAEDRARAGVSDNSEVARARLEIARAEDQYTQILANRQIAMSQLDFLVGQPVGSVSVPPALGFENIYATQGKIDAAVRISPQYIAARAKVLEAEAGIGVAKAARLPTIKLQAQARTDLNGGDTQTALGISAGVDLSSRSFGQREIQSARLALDGAKSSLDATERQLRNTAASALERLELLTRSEVARGVQLTEAEKVLNTYEDQFIAGRREILDLLTTGRDLYDAQIDQVDAYDERKRTEYESAKDLGVLGTLLQAQSGTL</sequence>
<evidence type="ECO:0000313" key="9">
    <source>
        <dbReference type="Proteomes" id="UP000031521"/>
    </source>
</evidence>
<dbReference type="GO" id="GO:0009279">
    <property type="term" value="C:cell outer membrane"/>
    <property type="evidence" value="ECO:0007669"/>
    <property type="project" value="UniProtKB-SubCell"/>
</dbReference>
<comment type="subcellular location">
    <subcellularLocation>
        <location evidence="1">Cell outer membrane</location>
    </subcellularLocation>
</comment>
<dbReference type="GO" id="GO:0015562">
    <property type="term" value="F:efflux transmembrane transporter activity"/>
    <property type="evidence" value="ECO:0007669"/>
    <property type="project" value="InterPro"/>
</dbReference>
<dbReference type="Proteomes" id="UP000031521">
    <property type="component" value="Chromosome"/>
</dbReference>
<evidence type="ECO:0000313" key="8">
    <source>
        <dbReference type="EMBL" id="AJE48855.1"/>
    </source>
</evidence>
<keyword evidence="7" id="KW-0998">Cell outer membrane</keyword>
<keyword evidence="6" id="KW-0472">Membrane</keyword>
<comment type="similarity">
    <text evidence="2">Belongs to the outer membrane factor (OMF) (TC 1.B.17) family.</text>
</comment>
<organism evidence="8 9">
    <name type="scientific">Celeribacter indicus</name>
    <dbReference type="NCBI Taxonomy" id="1208324"/>
    <lineage>
        <taxon>Bacteria</taxon>
        <taxon>Pseudomonadati</taxon>
        <taxon>Pseudomonadota</taxon>
        <taxon>Alphaproteobacteria</taxon>
        <taxon>Rhodobacterales</taxon>
        <taxon>Roseobacteraceae</taxon>
        <taxon>Celeribacter</taxon>
    </lineage>
</organism>
<gene>
    <name evidence="8" type="ORF">P73_4140</name>
</gene>
<keyword evidence="4" id="KW-1134">Transmembrane beta strand</keyword>
<dbReference type="OrthoDB" id="9814637at2"/>
<dbReference type="GO" id="GO:0015288">
    <property type="term" value="F:porin activity"/>
    <property type="evidence" value="ECO:0007669"/>
    <property type="project" value="TreeGrafter"/>
</dbReference>
<evidence type="ECO:0000256" key="6">
    <source>
        <dbReference type="ARBA" id="ARBA00023136"/>
    </source>
</evidence>
<evidence type="ECO:0000256" key="3">
    <source>
        <dbReference type="ARBA" id="ARBA00022448"/>
    </source>
</evidence>
<name>A0A0B5E624_9RHOB</name>
<dbReference type="PANTHER" id="PTHR30026:SF22">
    <property type="entry name" value="OUTER MEMBRANE EFFLUX PROTEIN"/>
    <property type="match status" value="1"/>
</dbReference>
<dbReference type="AlphaFoldDB" id="A0A0B5E624"/>